<feature type="active site" description="Proton acceptor" evidence="2">
    <location>
        <position position="118"/>
    </location>
</feature>
<dbReference type="InterPro" id="IPR022932">
    <property type="entry name" value="YjcG"/>
</dbReference>
<dbReference type="HAMAP" id="MF_01444">
    <property type="entry name" value="2H_phosphoesterase_YjcG"/>
    <property type="match status" value="1"/>
</dbReference>
<dbReference type="SUPFAM" id="SSF55144">
    <property type="entry name" value="LigT-like"/>
    <property type="match status" value="1"/>
</dbReference>
<dbReference type="EC" id="3.1.-.-" evidence="2"/>
<evidence type="ECO:0000256" key="1">
    <source>
        <dbReference type="ARBA" id="ARBA00022801"/>
    </source>
</evidence>
<keyword evidence="1 2" id="KW-0378">Hydrolase</keyword>
<dbReference type="Gene3D" id="3.90.1140.10">
    <property type="entry name" value="Cyclic phosphodiesterase"/>
    <property type="match status" value="1"/>
</dbReference>
<dbReference type="PANTHER" id="PTHR40037:SF1">
    <property type="entry name" value="PHOSPHOESTERASE SAOUHSC_00951-RELATED"/>
    <property type="match status" value="1"/>
</dbReference>
<gene>
    <name evidence="3" type="ORF">ACFSW4_13700</name>
</gene>
<reference evidence="4" key="1">
    <citation type="journal article" date="2019" name="Int. J. Syst. Evol. Microbiol.">
        <title>The Global Catalogue of Microorganisms (GCM) 10K type strain sequencing project: providing services to taxonomists for standard genome sequencing and annotation.</title>
        <authorList>
            <consortium name="The Broad Institute Genomics Platform"/>
            <consortium name="The Broad Institute Genome Sequencing Center for Infectious Disease"/>
            <person name="Wu L."/>
            <person name="Ma J."/>
        </authorList>
    </citation>
    <scope>NUCLEOTIDE SEQUENCE [LARGE SCALE GENOMIC DNA]</scope>
    <source>
        <strain evidence="4">TISTR 1571</strain>
    </source>
</reference>
<feature type="active site" description="Proton donor" evidence="2">
    <location>
        <position position="37"/>
    </location>
</feature>
<name>A0ABW5QDQ7_9BACI</name>
<dbReference type="NCBIfam" id="NF010223">
    <property type="entry name" value="PRK13679.1"/>
    <property type="match status" value="1"/>
</dbReference>
<comment type="similarity">
    <text evidence="2">Belongs to the 2H phosphoesterase superfamily. YjcG family.</text>
</comment>
<sequence length="173" mass="20135">MSTLNYGIAVFPSKEIQDIANSYRKRYDPRYNKIPPHITLKERFEATPDEIKDITSELDRIAAETNPFDIEIKKVSSFSPVTNTVYLKVEPNDTLTSLNQKMNEGKFPVSQQFAFVPHITISQDLSEDEHSDVYGSMRMLEFDLQDHIDRFQLLYQLEDGSWTVYETFKLGRN</sequence>
<dbReference type="EMBL" id="JBHUMZ010000049">
    <property type="protein sequence ID" value="MFD2639918.1"/>
    <property type="molecule type" value="Genomic_DNA"/>
</dbReference>
<dbReference type="RefSeq" id="WP_054754235.1">
    <property type="nucleotide sequence ID" value="NZ_JBHUMZ010000049.1"/>
</dbReference>
<evidence type="ECO:0000256" key="2">
    <source>
        <dbReference type="HAMAP-Rule" id="MF_01444"/>
    </source>
</evidence>
<evidence type="ECO:0000313" key="4">
    <source>
        <dbReference type="Proteomes" id="UP001597452"/>
    </source>
</evidence>
<organism evidence="3 4">
    <name type="scientific">Piscibacillus salipiscarius</name>
    <dbReference type="NCBI Taxonomy" id="299480"/>
    <lineage>
        <taxon>Bacteria</taxon>
        <taxon>Bacillati</taxon>
        <taxon>Bacillota</taxon>
        <taxon>Bacilli</taxon>
        <taxon>Bacillales</taxon>
        <taxon>Bacillaceae</taxon>
        <taxon>Piscibacillus</taxon>
    </lineage>
</organism>
<dbReference type="Pfam" id="PF13563">
    <property type="entry name" value="2_5_RNA_ligase2"/>
    <property type="match status" value="1"/>
</dbReference>
<dbReference type="InterPro" id="IPR009097">
    <property type="entry name" value="Cyclic_Pdiesterase"/>
</dbReference>
<accession>A0ABW5QDQ7</accession>
<protein>
    <recommendedName>
        <fullName evidence="2">Putative phosphoesterase ACFSW4_13700</fullName>
        <ecNumber evidence="2">3.1.-.-</ecNumber>
    </recommendedName>
</protein>
<dbReference type="PANTHER" id="PTHR40037">
    <property type="entry name" value="PHOSPHOESTERASE YJCG-RELATED"/>
    <property type="match status" value="1"/>
</dbReference>
<comment type="caution">
    <text evidence="3">The sequence shown here is derived from an EMBL/GenBank/DDBJ whole genome shotgun (WGS) entry which is preliminary data.</text>
</comment>
<dbReference type="Proteomes" id="UP001597452">
    <property type="component" value="Unassembled WGS sequence"/>
</dbReference>
<proteinExistence type="inferred from homology"/>
<dbReference type="InterPro" id="IPR050580">
    <property type="entry name" value="2H_phosphoesterase_YjcG-like"/>
</dbReference>
<feature type="short sequence motif" description="HXTX 2" evidence="2">
    <location>
        <begin position="118"/>
        <end position="121"/>
    </location>
</feature>
<keyword evidence="4" id="KW-1185">Reference proteome</keyword>
<evidence type="ECO:0000313" key="3">
    <source>
        <dbReference type="EMBL" id="MFD2639918.1"/>
    </source>
</evidence>
<feature type="short sequence motif" description="HXTX 1" evidence="2">
    <location>
        <begin position="37"/>
        <end position="40"/>
    </location>
</feature>